<protein>
    <submittedName>
        <fullName evidence="2">Uncharacterized protein</fullName>
    </submittedName>
</protein>
<sequence length="86" mass="8665">MDDRDLMTGEGGAPTLVSLALFAVIFFSALLAVEFGSGLIEPLRAALAGLPASLKAGALAAVILGLMAIARIAVLLGLRADTAKKS</sequence>
<keyword evidence="1" id="KW-0472">Membrane</keyword>
<keyword evidence="1" id="KW-0812">Transmembrane</keyword>
<dbReference type="Proteomes" id="UP001143486">
    <property type="component" value="Unassembled WGS sequence"/>
</dbReference>
<dbReference type="EMBL" id="BSFE01000002">
    <property type="protein sequence ID" value="GLK51234.1"/>
    <property type="molecule type" value="Genomic_DNA"/>
</dbReference>
<name>A0A9W6IL16_9PROT</name>
<evidence type="ECO:0000313" key="3">
    <source>
        <dbReference type="Proteomes" id="UP001143486"/>
    </source>
</evidence>
<gene>
    <name evidence="2" type="ORF">GCM10017621_07420</name>
</gene>
<dbReference type="AlphaFoldDB" id="A0A9W6IL16"/>
<reference evidence="2" key="1">
    <citation type="journal article" date="2014" name="Int. J. Syst. Evol. Microbiol.">
        <title>Complete genome sequence of Corynebacterium casei LMG S-19264T (=DSM 44701T), isolated from a smear-ripened cheese.</title>
        <authorList>
            <consortium name="US DOE Joint Genome Institute (JGI-PGF)"/>
            <person name="Walter F."/>
            <person name="Albersmeier A."/>
            <person name="Kalinowski J."/>
            <person name="Ruckert C."/>
        </authorList>
    </citation>
    <scope>NUCLEOTIDE SEQUENCE</scope>
    <source>
        <strain evidence="2">VKM B-1513</strain>
    </source>
</reference>
<evidence type="ECO:0000313" key="2">
    <source>
        <dbReference type="EMBL" id="GLK51234.1"/>
    </source>
</evidence>
<keyword evidence="1" id="KW-1133">Transmembrane helix</keyword>
<feature type="transmembrane region" description="Helical" evidence="1">
    <location>
        <begin position="12"/>
        <end position="36"/>
    </location>
</feature>
<reference evidence="2" key="2">
    <citation type="submission" date="2023-01" db="EMBL/GenBank/DDBJ databases">
        <authorList>
            <person name="Sun Q."/>
            <person name="Evtushenko L."/>
        </authorList>
    </citation>
    <scope>NUCLEOTIDE SEQUENCE</scope>
    <source>
        <strain evidence="2">VKM B-1513</strain>
    </source>
</reference>
<evidence type="ECO:0000256" key="1">
    <source>
        <dbReference type="SAM" id="Phobius"/>
    </source>
</evidence>
<comment type="caution">
    <text evidence="2">The sequence shown here is derived from an EMBL/GenBank/DDBJ whole genome shotgun (WGS) entry which is preliminary data.</text>
</comment>
<accession>A0A9W6IL16</accession>
<proteinExistence type="predicted"/>
<dbReference type="RefSeq" id="WP_271185623.1">
    <property type="nucleotide sequence ID" value="NZ_BSFE01000002.1"/>
</dbReference>
<feature type="transmembrane region" description="Helical" evidence="1">
    <location>
        <begin position="56"/>
        <end position="78"/>
    </location>
</feature>
<keyword evidence="3" id="KW-1185">Reference proteome</keyword>
<organism evidence="2 3">
    <name type="scientific">Maricaulis virginensis</name>
    <dbReference type="NCBI Taxonomy" id="144022"/>
    <lineage>
        <taxon>Bacteria</taxon>
        <taxon>Pseudomonadati</taxon>
        <taxon>Pseudomonadota</taxon>
        <taxon>Alphaproteobacteria</taxon>
        <taxon>Maricaulales</taxon>
        <taxon>Maricaulaceae</taxon>
        <taxon>Maricaulis</taxon>
    </lineage>
</organism>